<name>A0A4R4ZAB1_9ACTN</name>
<evidence type="ECO:0000313" key="2">
    <source>
        <dbReference type="EMBL" id="TDD55311.1"/>
    </source>
</evidence>
<dbReference type="RefSeq" id="WP_132608869.1">
    <property type="nucleotide sequence ID" value="NZ_SMKQ01000006.1"/>
</dbReference>
<keyword evidence="1" id="KW-0732">Signal</keyword>
<dbReference type="InterPro" id="IPR043504">
    <property type="entry name" value="Peptidase_S1_PA_chymotrypsin"/>
</dbReference>
<reference evidence="2 3" key="1">
    <citation type="submission" date="2019-03" db="EMBL/GenBank/DDBJ databases">
        <title>Draft genome sequences of novel Actinobacteria.</title>
        <authorList>
            <person name="Sahin N."/>
            <person name="Ay H."/>
            <person name="Saygin H."/>
        </authorList>
    </citation>
    <scope>NUCLEOTIDE SEQUENCE [LARGE SCALE GENOMIC DNA]</scope>
    <source>
        <strain evidence="2 3">CH32</strain>
    </source>
</reference>
<dbReference type="Gene3D" id="2.40.10.10">
    <property type="entry name" value="Trypsin-like serine proteases"/>
    <property type="match status" value="2"/>
</dbReference>
<dbReference type="InterPro" id="IPR009003">
    <property type="entry name" value="Peptidase_S1_PA"/>
</dbReference>
<feature type="signal peptide" evidence="1">
    <location>
        <begin position="1"/>
        <end position="26"/>
    </location>
</feature>
<dbReference type="SUPFAM" id="SSF50494">
    <property type="entry name" value="Trypsin-like serine proteases"/>
    <property type="match status" value="1"/>
</dbReference>
<keyword evidence="3" id="KW-1185">Reference proteome</keyword>
<comment type="caution">
    <text evidence="2">The sequence shown here is derived from an EMBL/GenBank/DDBJ whole genome shotgun (WGS) entry which is preliminary data.</text>
</comment>
<dbReference type="EMBL" id="SMKQ01000006">
    <property type="protein sequence ID" value="TDD55311.1"/>
    <property type="molecule type" value="Genomic_DNA"/>
</dbReference>
<evidence type="ECO:0000313" key="3">
    <source>
        <dbReference type="Proteomes" id="UP000295302"/>
    </source>
</evidence>
<gene>
    <name evidence="2" type="ORF">E1286_03745</name>
</gene>
<feature type="chain" id="PRO_5020308347" description="Trypsin-like serine protease" evidence="1">
    <location>
        <begin position="27"/>
        <end position="343"/>
    </location>
</feature>
<accession>A0A4R4ZAB1</accession>
<evidence type="ECO:0008006" key="4">
    <source>
        <dbReference type="Google" id="ProtNLM"/>
    </source>
</evidence>
<sequence>MRRKLIALGLGFGLVGATAIAGPAQADVIASVPLHGTAAGAQQTATFWLADGGANLRNATPYVVQTSVSVTDPATPPVLDAKPGNTAPMVPLDGVTPLTSGKVFFVGGDGQPHWCTGTALQSQYRNLVATAGHCVLDIEDTTPTQSQVVFVPGYADGTAPKGLYVAKQAFVHYDFSVYDDLERDYAFMTVYNGVVADSAGVLSDTGRLGDNVGGQGFAWNQPPASSIRVFGYPAGPHPDGTLPYTGEHLLQSAGAASWVAAPELSAEYLVGVESPFTGEGSLGSGWLLRYDASKKLGYLNGVTMSVSDTDADNRYDTGVSPYFDGEAAAIYKAAGASWTGRLV</sequence>
<protein>
    <recommendedName>
        <fullName evidence="4">Trypsin-like serine protease</fullName>
    </recommendedName>
</protein>
<dbReference type="Proteomes" id="UP000295302">
    <property type="component" value="Unassembled WGS sequence"/>
</dbReference>
<dbReference type="OrthoDB" id="3519542at2"/>
<dbReference type="AlphaFoldDB" id="A0A4R4ZAB1"/>
<evidence type="ECO:0000256" key="1">
    <source>
        <dbReference type="SAM" id="SignalP"/>
    </source>
</evidence>
<organism evidence="2 3">
    <name type="scientific">Nonomuraea terrae</name>
    <dbReference type="NCBI Taxonomy" id="2530383"/>
    <lineage>
        <taxon>Bacteria</taxon>
        <taxon>Bacillati</taxon>
        <taxon>Actinomycetota</taxon>
        <taxon>Actinomycetes</taxon>
        <taxon>Streptosporangiales</taxon>
        <taxon>Streptosporangiaceae</taxon>
        <taxon>Nonomuraea</taxon>
    </lineage>
</organism>
<proteinExistence type="predicted"/>